<proteinExistence type="predicted"/>
<dbReference type="Proteomes" id="UP000244855">
    <property type="component" value="Unassembled WGS sequence"/>
</dbReference>
<evidence type="ECO:0000313" key="2">
    <source>
        <dbReference type="Proteomes" id="UP000244855"/>
    </source>
</evidence>
<reference evidence="1 2" key="1">
    <citation type="journal article" date="2018" name="Sci. Rep.">
        <title>Comparative genomics provides insights into the lifestyle and reveals functional heterogeneity of dark septate endophytic fungi.</title>
        <authorList>
            <person name="Knapp D.G."/>
            <person name="Nemeth J.B."/>
            <person name="Barry K."/>
            <person name="Hainaut M."/>
            <person name="Henrissat B."/>
            <person name="Johnson J."/>
            <person name="Kuo A."/>
            <person name="Lim J.H.P."/>
            <person name="Lipzen A."/>
            <person name="Nolan M."/>
            <person name="Ohm R.A."/>
            <person name="Tamas L."/>
            <person name="Grigoriev I.V."/>
            <person name="Spatafora J.W."/>
            <person name="Nagy L.G."/>
            <person name="Kovacs G.M."/>
        </authorList>
    </citation>
    <scope>NUCLEOTIDE SEQUENCE [LARGE SCALE GENOMIC DNA]</scope>
    <source>
        <strain evidence="1 2">DSE2036</strain>
    </source>
</reference>
<evidence type="ECO:0000313" key="1">
    <source>
        <dbReference type="EMBL" id="PVI07815.1"/>
    </source>
</evidence>
<sequence length="94" mass="10173">MNAFLLPKGTSKTDVHTSTFPGSNMPQMRCSTNHTKLTSHAVGSLEGTIAQDCKQIRRVRRSRVGCAVLCCAVLCCCAVSGTKKGLTNWICIDR</sequence>
<dbReference type="AlphaFoldDB" id="A0A2V1EES8"/>
<name>A0A2V1EES8_9PLEO</name>
<dbReference type="EMBL" id="KZ805302">
    <property type="protein sequence ID" value="PVI07815.1"/>
    <property type="molecule type" value="Genomic_DNA"/>
</dbReference>
<organism evidence="1 2">
    <name type="scientific">Periconia macrospinosa</name>
    <dbReference type="NCBI Taxonomy" id="97972"/>
    <lineage>
        <taxon>Eukaryota</taxon>
        <taxon>Fungi</taxon>
        <taxon>Dikarya</taxon>
        <taxon>Ascomycota</taxon>
        <taxon>Pezizomycotina</taxon>
        <taxon>Dothideomycetes</taxon>
        <taxon>Pleosporomycetidae</taxon>
        <taxon>Pleosporales</taxon>
        <taxon>Massarineae</taxon>
        <taxon>Periconiaceae</taxon>
        <taxon>Periconia</taxon>
    </lineage>
</organism>
<gene>
    <name evidence="1" type="ORF">DM02DRAFT_233314</name>
</gene>
<keyword evidence="2" id="KW-1185">Reference proteome</keyword>
<accession>A0A2V1EES8</accession>
<protein>
    <submittedName>
        <fullName evidence="1">Uncharacterized protein</fullName>
    </submittedName>
</protein>